<keyword evidence="4" id="KW-0372">Hormone</keyword>
<dbReference type="Proteomes" id="UP001370490">
    <property type="component" value="Unassembled WGS sequence"/>
</dbReference>
<keyword evidence="8" id="KW-1185">Reference proteome</keyword>
<dbReference type="EMBL" id="JBAMMX010000010">
    <property type="protein sequence ID" value="KAK6932587.1"/>
    <property type="molecule type" value="Genomic_DNA"/>
</dbReference>
<sequence length="208" mass="23177">MVCHLDRQEPLDRNYKQTDTKDTSQICFSLLPWLKNLTTIQLFLTPAFLTNPSSPPTGRAGTDLLNKKKNIKTIHLAIPNSPPNCKKMGYRPFVVLLILALAIAAQSQSTPFDASWGLTEVGHGGRGDLFNFDGLVGDFIGDNEMLMDNEASRRHLAGRRKLSYGMLKGSNVPCNQRGKSYYNCQQGGRANPYRRGCNQITRCARNTN</sequence>
<organism evidence="7 8">
    <name type="scientific">Dillenia turbinata</name>
    <dbReference type="NCBI Taxonomy" id="194707"/>
    <lineage>
        <taxon>Eukaryota</taxon>
        <taxon>Viridiplantae</taxon>
        <taxon>Streptophyta</taxon>
        <taxon>Embryophyta</taxon>
        <taxon>Tracheophyta</taxon>
        <taxon>Spermatophyta</taxon>
        <taxon>Magnoliopsida</taxon>
        <taxon>eudicotyledons</taxon>
        <taxon>Gunneridae</taxon>
        <taxon>Pentapetalae</taxon>
        <taxon>Dilleniales</taxon>
        <taxon>Dilleniaceae</taxon>
        <taxon>Dillenia</taxon>
    </lineage>
</organism>
<keyword evidence="3" id="KW-0964">Secreted</keyword>
<dbReference type="Pfam" id="PF05498">
    <property type="entry name" value="RALF"/>
    <property type="match status" value="1"/>
</dbReference>
<dbReference type="GO" id="GO:0005179">
    <property type="term" value="F:hormone activity"/>
    <property type="evidence" value="ECO:0007669"/>
    <property type="project" value="UniProtKB-KW"/>
</dbReference>
<evidence type="ECO:0000256" key="2">
    <source>
        <dbReference type="ARBA" id="ARBA00009178"/>
    </source>
</evidence>
<evidence type="ECO:0000256" key="1">
    <source>
        <dbReference type="ARBA" id="ARBA00004613"/>
    </source>
</evidence>
<dbReference type="GO" id="GO:0019722">
    <property type="term" value="P:calcium-mediated signaling"/>
    <property type="evidence" value="ECO:0007669"/>
    <property type="project" value="TreeGrafter"/>
</dbReference>
<evidence type="ECO:0000256" key="5">
    <source>
        <dbReference type="ARBA" id="ARBA00022729"/>
    </source>
</evidence>
<dbReference type="InterPro" id="IPR008801">
    <property type="entry name" value="RALF"/>
</dbReference>
<evidence type="ECO:0000313" key="8">
    <source>
        <dbReference type="Proteomes" id="UP001370490"/>
    </source>
</evidence>
<dbReference type="PANTHER" id="PTHR33136:SF89">
    <property type="entry name" value="PROTEIN RALF-LIKE 19"/>
    <property type="match status" value="1"/>
</dbReference>
<evidence type="ECO:0000256" key="4">
    <source>
        <dbReference type="ARBA" id="ARBA00022702"/>
    </source>
</evidence>
<evidence type="ECO:0000313" key="7">
    <source>
        <dbReference type="EMBL" id="KAK6932587.1"/>
    </source>
</evidence>
<comment type="subcellular location">
    <subcellularLocation>
        <location evidence="1">Secreted</location>
    </subcellularLocation>
</comment>
<protein>
    <submittedName>
        <fullName evidence="7">Rapid ALkalinization Factor</fullName>
    </submittedName>
</protein>
<name>A0AAN8VN73_9MAGN</name>
<dbReference type="GO" id="GO:0009506">
    <property type="term" value="C:plasmodesma"/>
    <property type="evidence" value="ECO:0007669"/>
    <property type="project" value="TreeGrafter"/>
</dbReference>
<accession>A0AAN8VN73</accession>
<reference evidence="7 8" key="1">
    <citation type="submission" date="2023-12" db="EMBL/GenBank/DDBJ databases">
        <title>A high-quality genome assembly for Dillenia turbinata (Dilleniales).</title>
        <authorList>
            <person name="Chanderbali A."/>
        </authorList>
    </citation>
    <scope>NUCLEOTIDE SEQUENCE [LARGE SCALE GENOMIC DNA]</scope>
    <source>
        <strain evidence="7">LSX21</strain>
        <tissue evidence="7">Leaf</tissue>
    </source>
</reference>
<proteinExistence type="inferred from homology"/>
<gene>
    <name evidence="7" type="ORF">RJ641_002211</name>
</gene>
<comment type="similarity">
    <text evidence="2">Belongs to the plant rapid alkalinization factor (RALF) family.</text>
</comment>
<keyword evidence="5" id="KW-0732">Signal</keyword>
<dbReference type="PANTHER" id="PTHR33136">
    <property type="entry name" value="RAPID ALKALINIZATION FACTOR-LIKE"/>
    <property type="match status" value="1"/>
</dbReference>
<evidence type="ECO:0000256" key="3">
    <source>
        <dbReference type="ARBA" id="ARBA00022525"/>
    </source>
</evidence>
<dbReference type="AlphaFoldDB" id="A0AAN8VN73"/>
<evidence type="ECO:0000256" key="6">
    <source>
        <dbReference type="ARBA" id="ARBA00023157"/>
    </source>
</evidence>
<keyword evidence="6" id="KW-1015">Disulfide bond</keyword>
<comment type="caution">
    <text evidence="7">The sequence shown here is derived from an EMBL/GenBank/DDBJ whole genome shotgun (WGS) entry which is preliminary data.</text>
</comment>
<dbReference type="GO" id="GO:0005576">
    <property type="term" value="C:extracellular region"/>
    <property type="evidence" value="ECO:0007669"/>
    <property type="project" value="UniProtKB-SubCell"/>
</dbReference>